<feature type="compositionally biased region" description="Low complexity" evidence="1">
    <location>
        <begin position="224"/>
        <end position="238"/>
    </location>
</feature>
<organism evidence="2 3">
    <name type="scientific">Scylla paramamosain</name>
    <name type="common">Mud crab</name>
    <dbReference type="NCBI Taxonomy" id="85552"/>
    <lineage>
        <taxon>Eukaryota</taxon>
        <taxon>Metazoa</taxon>
        <taxon>Ecdysozoa</taxon>
        <taxon>Arthropoda</taxon>
        <taxon>Crustacea</taxon>
        <taxon>Multicrustacea</taxon>
        <taxon>Malacostraca</taxon>
        <taxon>Eumalacostraca</taxon>
        <taxon>Eucarida</taxon>
        <taxon>Decapoda</taxon>
        <taxon>Pleocyemata</taxon>
        <taxon>Brachyura</taxon>
        <taxon>Eubrachyura</taxon>
        <taxon>Portunoidea</taxon>
        <taxon>Portunidae</taxon>
        <taxon>Portuninae</taxon>
        <taxon>Scylla</taxon>
    </lineage>
</organism>
<evidence type="ECO:0000256" key="1">
    <source>
        <dbReference type="SAM" id="MobiDB-lite"/>
    </source>
</evidence>
<dbReference type="Proteomes" id="UP001487740">
    <property type="component" value="Unassembled WGS sequence"/>
</dbReference>
<proteinExistence type="predicted"/>
<dbReference type="AlphaFoldDB" id="A0AAW0TSZ6"/>
<evidence type="ECO:0000313" key="2">
    <source>
        <dbReference type="EMBL" id="KAK8390824.1"/>
    </source>
</evidence>
<protein>
    <submittedName>
        <fullName evidence="2">Uncharacterized protein</fullName>
    </submittedName>
</protein>
<comment type="caution">
    <text evidence="2">The sequence shown here is derived from an EMBL/GenBank/DDBJ whole genome shotgun (WGS) entry which is preliminary data.</text>
</comment>
<accession>A0AAW0TSZ6</accession>
<feature type="region of interest" description="Disordered" evidence="1">
    <location>
        <begin position="222"/>
        <end position="241"/>
    </location>
</feature>
<dbReference type="EMBL" id="JARAKH010000025">
    <property type="protein sequence ID" value="KAK8390824.1"/>
    <property type="molecule type" value="Genomic_DNA"/>
</dbReference>
<name>A0AAW0TSZ6_SCYPA</name>
<evidence type="ECO:0000313" key="3">
    <source>
        <dbReference type="Proteomes" id="UP001487740"/>
    </source>
</evidence>
<reference evidence="2 3" key="1">
    <citation type="submission" date="2023-03" db="EMBL/GenBank/DDBJ databases">
        <title>High-quality genome of Scylla paramamosain provides insights in environmental adaptation.</title>
        <authorList>
            <person name="Zhang L."/>
        </authorList>
    </citation>
    <scope>NUCLEOTIDE SEQUENCE [LARGE SCALE GENOMIC DNA]</scope>
    <source>
        <strain evidence="2">LZ_2023a</strain>
        <tissue evidence="2">Muscle</tissue>
    </source>
</reference>
<keyword evidence="3" id="KW-1185">Reference proteome</keyword>
<gene>
    <name evidence="2" type="ORF">O3P69_010499</name>
</gene>
<sequence length="312" mass="33754">MTTAAVYGSLLPFSRCHGAFTRRGKCRHPMRASHGRKSRKLYVTGQVKDENWQVVVMEQPPPAAATSACTLPWETHCRNEQGAKPVPWETSIKAALVPRDVAGSTSLTLAAITVKSGGEHPRDRCVAGGGALDGGDRNRKPFRGIISLGSQPIEKILELPLMLSRAASSPSPLFIRLLCQGCCRRGEGPFKLRQNGNKASRPCTNRGNLISHTGHVGYRRAKQTTGEVTTTTTATTTTSPEQQWKIHRSIRRLSRNPEAPLRNKLPGCHTFVSGPRVEGEAVFIAVGQREDNAVVVVVVAVVEGGVRSVTAQ</sequence>